<sequence length="704" mass="76085">MPAVAFGTPDQVEFLESQLSAFQQAQRTKTLAVFWPDVQHEFFRRWRSSEDELPEVTVPTKRQSKSAQRPKEVFTNQAEWETTRRAQITHWFNNRRVNKKTSGNSQRKSDEPEIGRVSSEINIYSRKYYDQRVKPIADPQLVGAPEKAHLAIRNRCIIEAWKNETPEIKAEVLAEREQEIKAKEEAKAAVDKPWTLEGCATALLEMPQKLQTFLENQAKRTEWCFTLIGGGPDPTFGKMRTFAVHIGQDTFGSSFKNSHPNYQAHIYEPFLKFLNEVYPPAEIARRTLRKESADDGAIPSSSNVAHAVGEESLPNASPGAELKTSPEPPSPTPLPSLGGNDVSACSVPATVEGAQTTTLGSVLYQHASPDALSSMPPPQLTLGSINELGASASSLDAISATPPALKTHQAPQIPPMFLGLPVNPILGAESLTNVQNISNLAQVPWTSALPPPQLTLDAESLSQNMSYRGIPPMFSELPPHPTLGAGSLANVQNMSDLAQVSLSSALPPHQLTLDAQSFVDTQNLSSLGVWQNQSNGWEDQQERSFLDQLLRDPNFDELRGSVELAGTLQMDCGKQMPLTTPSLSPTTMNTVPPQASYHAMSGFSNGGMHGVSAPTFSTLPTNASNGSSGGMPTAGTFHFQGFTPAATEELSSTSTPSQAPQGYMPTPAIVTSAQVASQTFTTGQPMMAPAPMSPAAQAPPSIAD</sequence>
<organism evidence="2 3">
    <name type="scientific">Agrocybe chaxingu</name>
    <dbReference type="NCBI Taxonomy" id="84603"/>
    <lineage>
        <taxon>Eukaryota</taxon>
        <taxon>Fungi</taxon>
        <taxon>Dikarya</taxon>
        <taxon>Basidiomycota</taxon>
        <taxon>Agaricomycotina</taxon>
        <taxon>Agaricomycetes</taxon>
        <taxon>Agaricomycetidae</taxon>
        <taxon>Agaricales</taxon>
        <taxon>Agaricineae</taxon>
        <taxon>Strophariaceae</taxon>
        <taxon>Agrocybe</taxon>
    </lineage>
</organism>
<proteinExistence type="predicted"/>
<dbReference type="EMBL" id="JANKHO010002717">
    <property type="protein sequence ID" value="KAJ3489501.1"/>
    <property type="molecule type" value="Genomic_DNA"/>
</dbReference>
<feature type="region of interest" description="Disordered" evidence="1">
    <location>
        <begin position="95"/>
        <end position="114"/>
    </location>
</feature>
<reference evidence="2" key="1">
    <citation type="submission" date="2022-07" db="EMBL/GenBank/DDBJ databases">
        <title>Genome Sequence of Agrocybe chaxingu.</title>
        <authorList>
            <person name="Buettner E."/>
        </authorList>
    </citation>
    <scope>NUCLEOTIDE SEQUENCE</scope>
    <source>
        <strain evidence="2">MP-N11</strain>
    </source>
</reference>
<feature type="region of interest" description="Disordered" evidence="1">
    <location>
        <begin position="311"/>
        <end position="343"/>
    </location>
</feature>
<accession>A0A9W8JPV4</accession>
<dbReference type="AlphaFoldDB" id="A0A9W8JPV4"/>
<feature type="region of interest" description="Disordered" evidence="1">
    <location>
        <begin position="53"/>
        <end position="78"/>
    </location>
</feature>
<keyword evidence="3" id="KW-1185">Reference proteome</keyword>
<gene>
    <name evidence="2" type="ORF">NLJ89_g11525</name>
</gene>
<dbReference type="Proteomes" id="UP001148786">
    <property type="component" value="Unassembled WGS sequence"/>
</dbReference>
<comment type="caution">
    <text evidence="2">The sequence shown here is derived from an EMBL/GenBank/DDBJ whole genome shotgun (WGS) entry which is preliminary data.</text>
</comment>
<evidence type="ECO:0000313" key="2">
    <source>
        <dbReference type="EMBL" id="KAJ3489501.1"/>
    </source>
</evidence>
<name>A0A9W8JPV4_9AGAR</name>
<dbReference type="OrthoDB" id="2803783at2759"/>
<evidence type="ECO:0000313" key="3">
    <source>
        <dbReference type="Proteomes" id="UP001148786"/>
    </source>
</evidence>
<evidence type="ECO:0000256" key="1">
    <source>
        <dbReference type="SAM" id="MobiDB-lite"/>
    </source>
</evidence>
<protein>
    <submittedName>
        <fullName evidence="2">Uncharacterized protein</fullName>
    </submittedName>
</protein>